<organism evidence="2 3">
    <name type="scientific">Roseovarius bejariae</name>
    <dbReference type="NCBI Taxonomy" id="2576383"/>
    <lineage>
        <taxon>Bacteria</taxon>
        <taxon>Pseudomonadati</taxon>
        <taxon>Pseudomonadota</taxon>
        <taxon>Alphaproteobacteria</taxon>
        <taxon>Rhodobacterales</taxon>
        <taxon>Roseobacteraceae</taxon>
        <taxon>Roseovarius</taxon>
    </lineage>
</organism>
<accession>A0A844D4Q0</accession>
<sequence length="124" mass="14179">MIDPKPFQDKTEELAHLLQDRLGIRGKTFSIRLRRAGRLLPRFLRRAGEEVAQAETMMIHPRLAVHVDADRFNRAAGILGDHLKEIDPKERRKTRILHLLASIVFNLALLGIAVYAILWVVGRV</sequence>
<keyword evidence="3" id="KW-1185">Reference proteome</keyword>
<protein>
    <submittedName>
        <fullName evidence="2">Uncharacterized protein</fullName>
    </submittedName>
</protein>
<dbReference type="OrthoDB" id="7874312at2"/>
<proteinExistence type="predicted"/>
<name>A0A844D4Q0_9RHOB</name>
<gene>
    <name evidence="2" type="ORF">FDP25_12520</name>
</gene>
<dbReference type="RefSeq" id="WP_154152211.1">
    <property type="nucleotide sequence ID" value="NZ_SZWE01000001.1"/>
</dbReference>
<evidence type="ECO:0000256" key="1">
    <source>
        <dbReference type="SAM" id="Phobius"/>
    </source>
</evidence>
<keyword evidence="1" id="KW-1133">Transmembrane helix</keyword>
<keyword evidence="1" id="KW-0812">Transmembrane</keyword>
<keyword evidence="1" id="KW-0472">Membrane</keyword>
<evidence type="ECO:0000313" key="3">
    <source>
        <dbReference type="Proteomes" id="UP000564704"/>
    </source>
</evidence>
<dbReference type="EMBL" id="SZWE01000001">
    <property type="protein sequence ID" value="MRU16258.1"/>
    <property type="molecule type" value="Genomic_DNA"/>
</dbReference>
<dbReference type="AlphaFoldDB" id="A0A844D4Q0"/>
<reference evidence="2 3" key="1">
    <citation type="submission" date="2019-05" db="EMBL/GenBank/DDBJ databases">
        <title>Roseovarius bejariae sp. nov., a moderately halophylic bacterium isolated from a saline soil in Rambla Salada (Murcia).</title>
        <authorList>
            <person name="Castro D.J."/>
            <person name="Gomez-Altuve A."/>
            <person name="Reina J.C."/>
            <person name="Rodriguez M."/>
            <person name="Sampedro I."/>
            <person name="Llamas I."/>
            <person name="Martinez-Checa F."/>
        </authorList>
    </citation>
    <scope>NUCLEOTIDE SEQUENCE [LARGE SCALE GENOMIC DNA]</scope>
    <source>
        <strain evidence="2 3">A21</strain>
    </source>
</reference>
<evidence type="ECO:0000313" key="2">
    <source>
        <dbReference type="EMBL" id="MRU16258.1"/>
    </source>
</evidence>
<dbReference type="Proteomes" id="UP000564704">
    <property type="component" value="Unassembled WGS sequence"/>
</dbReference>
<comment type="caution">
    <text evidence="2">The sequence shown here is derived from an EMBL/GenBank/DDBJ whole genome shotgun (WGS) entry which is preliminary data.</text>
</comment>
<feature type="transmembrane region" description="Helical" evidence="1">
    <location>
        <begin position="96"/>
        <end position="121"/>
    </location>
</feature>